<organism evidence="1 2">
    <name type="scientific">Cyanobacterium stanieri (strain ATCC 29140 / PCC 7202)</name>
    <dbReference type="NCBI Taxonomy" id="292563"/>
    <lineage>
        <taxon>Bacteria</taxon>
        <taxon>Bacillati</taxon>
        <taxon>Cyanobacteriota</taxon>
        <taxon>Cyanophyceae</taxon>
        <taxon>Oscillatoriophycideae</taxon>
        <taxon>Chroococcales</taxon>
        <taxon>Geminocystaceae</taxon>
        <taxon>Cyanobacterium</taxon>
    </lineage>
</organism>
<evidence type="ECO:0000313" key="1">
    <source>
        <dbReference type="EMBL" id="AFZ48335.1"/>
    </source>
</evidence>
<proteinExistence type="predicted"/>
<dbReference type="eggNOG" id="ENOG50318FE">
    <property type="taxonomic scope" value="Bacteria"/>
</dbReference>
<sequence>MATIEKLQPATKADTLMYQPYYSKEQHETLPYALGLYQQGYLEGERVIDGSESIPFVAIWYVSRLPSELTRCRLQFDGSADLSYEINLSNSEFVQYLILLIKNFQSSRKTDFSQKFYRKLLRLDEE</sequence>
<evidence type="ECO:0000313" key="2">
    <source>
        <dbReference type="Proteomes" id="UP000010483"/>
    </source>
</evidence>
<dbReference type="AlphaFoldDB" id="K9YPL2"/>
<dbReference type="KEGG" id="csn:Cyast_2389"/>
<dbReference type="Proteomes" id="UP000010483">
    <property type="component" value="Chromosome"/>
</dbReference>
<dbReference type="InterPro" id="IPR054652">
    <property type="entry name" value="T4P_EbsA-like"/>
</dbReference>
<accession>K9YPL2</accession>
<dbReference type="BioCyc" id="CSTA292563:G1353-2392-MONOMER"/>
<dbReference type="STRING" id="292563.Cyast_2389"/>
<gene>
    <name evidence="1" type="ordered locus">Cyast_2389</name>
</gene>
<reference evidence="2" key="1">
    <citation type="journal article" date="2013" name="Proc. Natl. Acad. Sci. U.S.A.">
        <title>Improving the coverage of the cyanobacterial phylum using diversity-driven genome sequencing.</title>
        <authorList>
            <person name="Shih P.M."/>
            <person name="Wu D."/>
            <person name="Latifi A."/>
            <person name="Axen S.D."/>
            <person name="Fewer D.P."/>
            <person name="Talla E."/>
            <person name="Calteau A."/>
            <person name="Cai F."/>
            <person name="Tandeau de Marsac N."/>
            <person name="Rippka R."/>
            <person name="Herdman M."/>
            <person name="Sivonen K."/>
            <person name="Coursin T."/>
            <person name="Laurent T."/>
            <person name="Goodwin L."/>
            <person name="Nolan M."/>
            <person name="Davenport K.W."/>
            <person name="Han C.S."/>
            <person name="Rubin E.M."/>
            <person name="Eisen J.A."/>
            <person name="Woyke T."/>
            <person name="Gugger M."/>
            <person name="Kerfeld C.A."/>
        </authorList>
    </citation>
    <scope>NUCLEOTIDE SEQUENCE [LARGE SCALE GENOMIC DNA]</scope>
    <source>
        <strain evidence="2">ATCC 29140 / PCC 7202</strain>
    </source>
</reference>
<dbReference type="EMBL" id="CP003940">
    <property type="protein sequence ID" value="AFZ48335.1"/>
    <property type="molecule type" value="Genomic_DNA"/>
</dbReference>
<dbReference type="NCBIfam" id="NF045587">
    <property type="entry name" value="T4P_biogen_EbsA"/>
    <property type="match status" value="1"/>
</dbReference>
<keyword evidence="2" id="KW-1185">Reference proteome</keyword>
<name>K9YPL2_CYASC</name>
<dbReference type="HOGENOM" id="CLU_1955942_0_0_3"/>
<dbReference type="PATRIC" id="fig|292563.3.peg.2496"/>
<protein>
    <submittedName>
        <fullName evidence="1">Uncharacterized protein</fullName>
    </submittedName>
</protein>